<protein>
    <submittedName>
        <fullName evidence="2">Potassium channel AKT1-like</fullName>
    </submittedName>
</protein>
<evidence type="ECO:0000259" key="1">
    <source>
        <dbReference type="PROSITE" id="PS51490"/>
    </source>
</evidence>
<accession>A0A392NM80</accession>
<organism evidence="2 3">
    <name type="scientific">Trifolium medium</name>
    <dbReference type="NCBI Taxonomy" id="97028"/>
    <lineage>
        <taxon>Eukaryota</taxon>
        <taxon>Viridiplantae</taxon>
        <taxon>Streptophyta</taxon>
        <taxon>Embryophyta</taxon>
        <taxon>Tracheophyta</taxon>
        <taxon>Spermatophyta</taxon>
        <taxon>Magnoliopsida</taxon>
        <taxon>eudicotyledons</taxon>
        <taxon>Gunneridae</taxon>
        <taxon>Pentapetalae</taxon>
        <taxon>rosids</taxon>
        <taxon>fabids</taxon>
        <taxon>Fabales</taxon>
        <taxon>Fabaceae</taxon>
        <taxon>Papilionoideae</taxon>
        <taxon>50 kb inversion clade</taxon>
        <taxon>NPAAA clade</taxon>
        <taxon>Hologalegina</taxon>
        <taxon>IRL clade</taxon>
        <taxon>Trifolieae</taxon>
        <taxon>Trifolium</taxon>
    </lineage>
</organism>
<dbReference type="InterPro" id="IPR021789">
    <property type="entry name" value="KHA_dom"/>
</dbReference>
<evidence type="ECO:0000313" key="2">
    <source>
        <dbReference type="EMBL" id="MCI00206.1"/>
    </source>
</evidence>
<keyword evidence="2" id="KW-0813">Transport</keyword>
<sequence length="96" mass="10494">MISAANRNKKDREVYEGNTDKAADMKGLVARVTLSCPQIGKDGGKLTFVPESLEELLDIGAKMFDFSPTKVLTKEGAEIDDIDLIRDGDHLIIAND</sequence>
<keyword evidence="3" id="KW-1185">Reference proteome</keyword>
<dbReference type="Proteomes" id="UP000265520">
    <property type="component" value="Unassembled WGS sequence"/>
</dbReference>
<proteinExistence type="predicted"/>
<feature type="domain" description="KHA" evidence="1">
    <location>
        <begin position="31"/>
        <end position="96"/>
    </location>
</feature>
<keyword evidence="2" id="KW-0406">Ion transport</keyword>
<dbReference type="AlphaFoldDB" id="A0A392NM80"/>
<reference evidence="2 3" key="1">
    <citation type="journal article" date="2018" name="Front. Plant Sci.">
        <title>Red Clover (Trifolium pratense) and Zigzag Clover (T. medium) - A Picture of Genomic Similarities and Differences.</title>
        <authorList>
            <person name="Dluhosova J."/>
            <person name="Istvanek J."/>
            <person name="Nedelnik J."/>
            <person name="Repkova J."/>
        </authorList>
    </citation>
    <scope>NUCLEOTIDE SEQUENCE [LARGE SCALE GENOMIC DNA]</scope>
    <source>
        <strain evidence="3">cv. 10/8</strain>
        <tissue evidence="2">Leaf</tissue>
    </source>
</reference>
<name>A0A392NM80_9FABA</name>
<dbReference type="PROSITE" id="PS51490">
    <property type="entry name" value="KHA"/>
    <property type="match status" value="1"/>
</dbReference>
<dbReference type="EMBL" id="LXQA010042535">
    <property type="protein sequence ID" value="MCI00206.1"/>
    <property type="molecule type" value="Genomic_DNA"/>
</dbReference>
<evidence type="ECO:0000313" key="3">
    <source>
        <dbReference type="Proteomes" id="UP000265520"/>
    </source>
</evidence>
<dbReference type="GO" id="GO:0034220">
    <property type="term" value="P:monoatomic ion transmembrane transport"/>
    <property type="evidence" value="ECO:0007669"/>
    <property type="project" value="UniProtKB-KW"/>
</dbReference>
<comment type="caution">
    <text evidence="2">The sequence shown here is derived from an EMBL/GenBank/DDBJ whole genome shotgun (WGS) entry which is preliminary data.</text>
</comment>
<dbReference type="Pfam" id="PF11834">
    <property type="entry name" value="KHA"/>
    <property type="match status" value="1"/>
</dbReference>
<keyword evidence="2" id="KW-0407">Ion channel</keyword>